<dbReference type="Gene3D" id="1.10.10.470">
    <property type="entry name" value="Maltooligosyl trehalose synthase, domain 4"/>
    <property type="match status" value="1"/>
</dbReference>
<keyword evidence="3" id="KW-1185">Reference proteome</keyword>
<dbReference type="RefSeq" id="WP_179444419.1">
    <property type="nucleotide sequence ID" value="NZ_JACBZS010000001.1"/>
</dbReference>
<dbReference type="InterPro" id="IPR013797">
    <property type="entry name" value="Maltooligo_trehalose_synth_4"/>
</dbReference>
<accession>A0A7Z0D814</accession>
<protein>
    <submittedName>
        <fullName evidence="2">(1-&gt;4)-alpha-D-glucan 1-alpha-D-glucosylmutase</fullName>
        <ecNumber evidence="2">5.4.99.15</ecNumber>
    </submittedName>
</protein>
<dbReference type="InterPro" id="IPR017853">
    <property type="entry name" value="GH"/>
</dbReference>
<proteinExistence type="predicted"/>
<name>A0A7Z0D814_9ACTN</name>
<dbReference type="Gene3D" id="3.20.20.80">
    <property type="entry name" value="Glycosidases"/>
    <property type="match status" value="1"/>
</dbReference>
<dbReference type="PANTHER" id="PTHR10357:SF216">
    <property type="entry name" value="MALTOOLIGOSYL TREHALOSE SYNTHASE-RELATED"/>
    <property type="match status" value="1"/>
</dbReference>
<feature type="domain" description="Glycosyl hydrolase family 13 catalytic" evidence="1">
    <location>
        <begin position="5"/>
        <end position="641"/>
    </location>
</feature>
<dbReference type="Pfam" id="PF00128">
    <property type="entry name" value="Alpha-amylase"/>
    <property type="match status" value="1"/>
</dbReference>
<keyword evidence="2" id="KW-0413">Isomerase</keyword>
<dbReference type="EC" id="5.4.99.15" evidence="2"/>
<dbReference type="GO" id="GO:0047470">
    <property type="term" value="F:(1,4)-alpha-D-glucan 1-alpha-D-glucosylmutase activity"/>
    <property type="evidence" value="ECO:0007669"/>
    <property type="project" value="UniProtKB-EC"/>
</dbReference>
<evidence type="ECO:0000313" key="2">
    <source>
        <dbReference type="EMBL" id="NYI70464.1"/>
    </source>
</evidence>
<comment type="caution">
    <text evidence="2">The sequence shown here is derived from an EMBL/GenBank/DDBJ whole genome shotgun (WGS) entry which is preliminary data.</text>
</comment>
<reference evidence="2 3" key="1">
    <citation type="submission" date="2020-07" db="EMBL/GenBank/DDBJ databases">
        <title>Sequencing the genomes of 1000 actinobacteria strains.</title>
        <authorList>
            <person name="Klenk H.-P."/>
        </authorList>
    </citation>
    <scope>NUCLEOTIDE SEQUENCE [LARGE SCALE GENOMIC DNA]</scope>
    <source>
        <strain evidence="2 3">DSM 103164</strain>
    </source>
</reference>
<gene>
    <name evidence="2" type="ORF">GGQ54_001024</name>
</gene>
<sequence length="758" mass="83236">MRAPTSTYRLQLNANFTLFDAAATVPYLAELGVGAVYVSPVLAATPGSTHGYDVVDPTRIDPERGGEAGWRALVEATRSAGLGLVVDIVPNHLGVADPAQNPSWWSVLRLGQDSPSADWYDIDWAAGPLLLPVLGDDADPGDLRLVPTEDGGEVRYFDHRFPLAPGTWQPGDSLSAVLERQAYRLINWRRGDAELRHRRFFTITSLAGIRQEDPEVFDATHERVARWVGRAEISGLRVDHPDGLADPADYFGRLSALAPDAWLVAEKILEPGEQLPPWPVAGTTGYDALNEFTGVLVDASAAAGLDRVYRELTDDQLSARAHVREGKRRAASELLRAELNRMTRLTPEFDPGQLTELLIMLAVEFEAYRSYLPRGRELLDAAAGAIDHPLRDRVLARLTDPDDELAVRFQQFTGAVMAKGTEDTAFYRYARFVALNEVGGDAGRFGLPTDAFHAAQVRRQRDWPEAMTALSTHDTKRGEDVRARLAVLSELGEHWTRFAEAYLTTTGIRDRPLGYLLAQVIIGLGPDRDDPGARERLRAYAEKAMREAAVHTSWTDPDADFEAGVLAAVDAVFDNAGLADELARLETLVEQPGWSNALAQKLIQLTAPGVPDVYQGTELWDDSLVDPDNRRPVDYQRRRARLAGLNAAPPVDDSGAAKLWVTRQALRLRRDRPELFSGYRPVVANGPAATHLLGFDRGGAITLVTRLPYSLGETGWDETAVTLPDGTWRDELTGAEHAGQVAVTELFARLPVALLTRS</sequence>
<dbReference type="AlphaFoldDB" id="A0A7Z0D814"/>
<dbReference type="PANTHER" id="PTHR10357">
    <property type="entry name" value="ALPHA-AMYLASE FAMILY MEMBER"/>
    <property type="match status" value="1"/>
</dbReference>
<dbReference type="EMBL" id="JACBZS010000001">
    <property type="protein sequence ID" value="NYI70464.1"/>
    <property type="molecule type" value="Genomic_DNA"/>
</dbReference>
<dbReference type="Gene3D" id="3.30.1590.10">
    <property type="entry name" value="Maltooligosyl trehalose synthase, domain 2"/>
    <property type="match status" value="1"/>
</dbReference>
<dbReference type="InterPro" id="IPR012767">
    <property type="entry name" value="Trehalose_TreY"/>
</dbReference>
<dbReference type="CDD" id="cd11336">
    <property type="entry name" value="AmyAc_MTSase"/>
    <property type="match status" value="1"/>
</dbReference>
<dbReference type="Proteomes" id="UP000527616">
    <property type="component" value="Unassembled WGS sequence"/>
</dbReference>
<evidence type="ECO:0000259" key="1">
    <source>
        <dbReference type="SMART" id="SM00642"/>
    </source>
</evidence>
<dbReference type="Gene3D" id="1.10.150.200">
    <property type="entry name" value="Maltooligosyl trehalose synthase, domain 3"/>
    <property type="match status" value="1"/>
</dbReference>
<dbReference type="InterPro" id="IPR006047">
    <property type="entry name" value="GH13_cat_dom"/>
</dbReference>
<dbReference type="GO" id="GO:0005992">
    <property type="term" value="P:trehalose biosynthetic process"/>
    <property type="evidence" value="ECO:0007669"/>
    <property type="project" value="TreeGrafter"/>
</dbReference>
<dbReference type="SMART" id="SM00642">
    <property type="entry name" value="Aamy"/>
    <property type="match status" value="1"/>
</dbReference>
<evidence type="ECO:0000313" key="3">
    <source>
        <dbReference type="Proteomes" id="UP000527616"/>
    </source>
</evidence>
<dbReference type="GO" id="GO:0030980">
    <property type="term" value="P:alpha-glucan catabolic process"/>
    <property type="evidence" value="ECO:0007669"/>
    <property type="project" value="TreeGrafter"/>
</dbReference>
<dbReference type="NCBIfam" id="TIGR02401">
    <property type="entry name" value="trehalose_TreY"/>
    <property type="match status" value="1"/>
</dbReference>
<organism evidence="2 3">
    <name type="scientific">Naumannella cuiyingiana</name>
    <dbReference type="NCBI Taxonomy" id="1347891"/>
    <lineage>
        <taxon>Bacteria</taxon>
        <taxon>Bacillati</taxon>
        <taxon>Actinomycetota</taxon>
        <taxon>Actinomycetes</taxon>
        <taxon>Propionibacteriales</taxon>
        <taxon>Propionibacteriaceae</taxon>
        <taxon>Naumannella</taxon>
    </lineage>
</organism>
<dbReference type="SUPFAM" id="SSF51445">
    <property type="entry name" value="(Trans)glycosidases"/>
    <property type="match status" value="1"/>
</dbReference>